<dbReference type="EMBL" id="FUWV01000003">
    <property type="protein sequence ID" value="SJZ47411.1"/>
    <property type="molecule type" value="Genomic_DNA"/>
</dbReference>
<reference evidence="3 4" key="1">
    <citation type="submission" date="2017-02" db="EMBL/GenBank/DDBJ databases">
        <authorList>
            <person name="Peterson S.W."/>
        </authorList>
    </citation>
    <scope>NUCLEOTIDE SEQUENCE [LARGE SCALE GENOMIC DNA]</scope>
    <source>
        <strain evidence="3 4">DSM 15102</strain>
    </source>
</reference>
<dbReference type="AlphaFoldDB" id="A0A1T4KYF2"/>
<keyword evidence="2" id="KW-0732">Signal</keyword>
<sequence>MKKSVALILIVFLVAMIFAGCSNGAKEENAESKVPAETQETKNTQEAKQQTQSGEIEKVGLGHIISTAKSKEASDQENAQAQANVTIAAVAFDKDGKVVDAKLDVAQTKIDFDENMAITSDKEAEVPTKKELKEEYGMKNASEIGKEWYEQAEAFEDWMVGKTIDEITGLKVKERDEEHTAVPDDPELTSSVTMDVGDFLAAVEESWKNAESASGAKTLSLAVNTTIDKSKDASEEQSALAQANTTMAAVTFDENGNVVTPIIDEAQVKVEFDQKGKIISDIHTEGQTKKELKEEYGMKNASEIGKEWYEQIEALEDWMSGKSVEDIVNLSVKERDKEHPTVPNDPELTSSVTVTVGQYLDLIKKAAENIK</sequence>
<evidence type="ECO:0008006" key="5">
    <source>
        <dbReference type="Google" id="ProtNLM"/>
    </source>
</evidence>
<keyword evidence="4" id="KW-1185">Reference proteome</keyword>
<feature type="signal peptide" evidence="2">
    <location>
        <begin position="1"/>
        <end position="24"/>
    </location>
</feature>
<protein>
    <recommendedName>
        <fullName evidence="5">Major membrane immunogen, membrane-anchored lipoprotein</fullName>
    </recommendedName>
</protein>
<evidence type="ECO:0000313" key="3">
    <source>
        <dbReference type="EMBL" id="SJZ47411.1"/>
    </source>
</evidence>
<evidence type="ECO:0000256" key="1">
    <source>
        <dbReference type="SAM" id="MobiDB-lite"/>
    </source>
</evidence>
<feature type="region of interest" description="Disordered" evidence="1">
    <location>
        <begin position="27"/>
        <end position="53"/>
    </location>
</feature>
<feature type="chain" id="PRO_5012459285" description="Major membrane immunogen, membrane-anchored lipoprotein" evidence="2">
    <location>
        <begin position="25"/>
        <end position="371"/>
    </location>
</feature>
<gene>
    <name evidence="3" type="ORF">SAMN02745973_00722</name>
</gene>
<evidence type="ECO:0000313" key="4">
    <source>
        <dbReference type="Proteomes" id="UP000196365"/>
    </source>
</evidence>
<name>A0A1T4KYF2_9FIRM</name>
<proteinExistence type="predicted"/>
<dbReference type="OrthoDB" id="2026742at2"/>
<dbReference type="Proteomes" id="UP000196365">
    <property type="component" value="Unassembled WGS sequence"/>
</dbReference>
<organism evidence="3 4">
    <name type="scientific">Garciella nitratireducens DSM 15102</name>
    <dbReference type="NCBI Taxonomy" id="1121911"/>
    <lineage>
        <taxon>Bacteria</taxon>
        <taxon>Bacillati</taxon>
        <taxon>Bacillota</taxon>
        <taxon>Clostridia</taxon>
        <taxon>Eubacteriales</taxon>
        <taxon>Eubacteriaceae</taxon>
        <taxon>Garciella</taxon>
    </lineage>
</organism>
<dbReference type="Gene3D" id="3.90.1010.20">
    <property type="match status" value="2"/>
</dbReference>
<accession>A0A1T4KYF2</accession>
<evidence type="ECO:0000256" key="2">
    <source>
        <dbReference type="SAM" id="SignalP"/>
    </source>
</evidence>
<dbReference type="PROSITE" id="PS51257">
    <property type="entry name" value="PROKAR_LIPOPROTEIN"/>
    <property type="match status" value="1"/>
</dbReference>
<dbReference type="RefSeq" id="WP_087678148.1">
    <property type="nucleotide sequence ID" value="NZ_FUWV01000003.1"/>
</dbReference>